<dbReference type="Proteomes" id="UP000318478">
    <property type="component" value="Unassembled WGS sequence"/>
</dbReference>
<dbReference type="InterPro" id="IPR049797">
    <property type="entry name" value="HYExAFE"/>
</dbReference>
<dbReference type="RefSeq" id="WP_146583749.1">
    <property type="nucleotide sequence ID" value="NZ_SJPO01000001.1"/>
</dbReference>
<protein>
    <submittedName>
        <fullName evidence="1">Uncharacterized protein</fullName>
    </submittedName>
</protein>
<keyword evidence="2" id="KW-1185">Reference proteome</keyword>
<dbReference type="NCBIfam" id="NF038001">
    <property type="entry name" value="HYExAFE"/>
    <property type="match status" value="1"/>
</dbReference>
<proteinExistence type="predicted"/>
<evidence type="ECO:0000313" key="1">
    <source>
        <dbReference type="EMBL" id="TWT85489.1"/>
    </source>
</evidence>
<dbReference type="AlphaFoldDB" id="A0A5C5ZDJ3"/>
<gene>
    <name evidence="1" type="ORF">Pla123a_02960</name>
</gene>
<evidence type="ECO:0000313" key="2">
    <source>
        <dbReference type="Proteomes" id="UP000318478"/>
    </source>
</evidence>
<sequence length="181" mass="20338">MANRHNHYEAAFEAYLRAERIAYVAVDEQRRALAEDASLKSVDFLVTPSASAEGTGTSWLVDVKGRRFPAGVKQRQYWKNWTTRDDLDSLTRWRARFGAGFDALLVFAYHLTAEASPVPVEQVLHYRGAAYAFVGVPLDRYVRAARPLSEKWQTLAMPAAEFRQAARGVGELFFAEPAAAR</sequence>
<reference evidence="1 2" key="1">
    <citation type="submission" date="2019-02" db="EMBL/GenBank/DDBJ databases">
        <title>Deep-cultivation of Planctomycetes and their phenomic and genomic characterization uncovers novel biology.</title>
        <authorList>
            <person name="Wiegand S."/>
            <person name="Jogler M."/>
            <person name="Boedeker C."/>
            <person name="Pinto D."/>
            <person name="Vollmers J."/>
            <person name="Rivas-Marin E."/>
            <person name="Kohn T."/>
            <person name="Peeters S.H."/>
            <person name="Heuer A."/>
            <person name="Rast P."/>
            <person name="Oberbeckmann S."/>
            <person name="Bunk B."/>
            <person name="Jeske O."/>
            <person name="Meyerdierks A."/>
            <person name="Storesund J.E."/>
            <person name="Kallscheuer N."/>
            <person name="Luecker S."/>
            <person name="Lage O.M."/>
            <person name="Pohl T."/>
            <person name="Merkel B.J."/>
            <person name="Hornburger P."/>
            <person name="Mueller R.-W."/>
            <person name="Bruemmer F."/>
            <person name="Labrenz M."/>
            <person name="Spormann A.M."/>
            <person name="Op Den Camp H."/>
            <person name="Overmann J."/>
            <person name="Amann R."/>
            <person name="Jetten M.S.M."/>
            <person name="Mascher T."/>
            <person name="Medema M.H."/>
            <person name="Devos D.P."/>
            <person name="Kaster A.-K."/>
            <person name="Ovreas L."/>
            <person name="Rohde M."/>
            <person name="Galperin M.Y."/>
            <person name="Jogler C."/>
        </authorList>
    </citation>
    <scope>NUCLEOTIDE SEQUENCE [LARGE SCALE GENOMIC DNA]</scope>
    <source>
        <strain evidence="1 2">Pla123a</strain>
    </source>
</reference>
<accession>A0A5C5ZDJ3</accession>
<dbReference type="OrthoDB" id="272676at2"/>
<organism evidence="1 2">
    <name type="scientific">Posidoniimonas polymericola</name>
    <dbReference type="NCBI Taxonomy" id="2528002"/>
    <lineage>
        <taxon>Bacteria</taxon>
        <taxon>Pseudomonadati</taxon>
        <taxon>Planctomycetota</taxon>
        <taxon>Planctomycetia</taxon>
        <taxon>Pirellulales</taxon>
        <taxon>Lacipirellulaceae</taxon>
        <taxon>Posidoniimonas</taxon>
    </lineage>
</organism>
<name>A0A5C5ZDJ3_9BACT</name>
<dbReference type="EMBL" id="SJPO01000001">
    <property type="protein sequence ID" value="TWT85489.1"/>
    <property type="molecule type" value="Genomic_DNA"/>
</dbReference>
<comment type="caution">
    <text evidence="1">The sequence shown here is derived from an EMBL/GenBank/DDBJ whole genome shotgun (WGS) entry which is preliminary data.</text>
</comment>